<dbReference type="InterPro" id="IPR013766">
    <property type="entry name" value="Thioredoxin_domain"/>
</dbReference>
<dbReference type="PANTHER" id="PTHR13887:SF14">
    <property type="entry name" value="DISULFIDE BOND FORMATION PROTEIN D"/>
    <property type="match status" value="1"/>
</dbReference>
<evidence type="ECO:0000313" key="9">
    <source>
        <dbReference type="Proteomes" id="UP000183208"/>
    </source>
</evidence>
<keyword evidence="8" id="KW-0413">Isomerase</keyword>
<proteinExistence type="inferred from homology"/>
<protein>
    <submittedName>
        <fullName evidence="8">Protein-disulfide isomerase</fullName>
    </submittedName>
</protein>
<dbReference type="AlphaFoldDB" id="A0A1M7G7V8"/>
<dbReference type="Pfam" id="PF13462">
    <property type="entry name" value="Thioredoxin_4"/>
    <property type="match status" value="1"/>
</dbReference>
<organism evidence="8 9">
    <name type="scientific">Bradyrhizobium lablabi</name>
    <dbReference type="NCBI Taxonomy" id="722472"/>
    <lineage>
        <taxon>Bacteria</taxon>
        <taxon>Pseudomonadati</taxon>
        <taxon>Pseudomonadota</taxon>
        <taxon>Alphaproteobacteria</taxon>
        <taxon>Hyphomicrobiales</taxon>
        <taxon>Nitrobacteraceae</taxon>
        <taxon>Bradyrhizobium</taxon>
    </lineage>
</organism>
<accession>A0A1M7G7V8</accession>
<dbReference type="RefSeq" id="WP_074827660.1">
    <property type="nucleotide sequence ID" value="NZ_FNTI01000001.1"/>
</dbReference>
<dbReference type="GO" id="GO:0016853">
    <property type="term" value="F:isomerase activity"/>
    <property type="evidence" value="ECO:0007669"/>
    <property type="project" value="UniProtKB-KW"/>
</dbReference>
<reference evidence="8 9" key="1">
    <citation type="submission" date="2016-10" db="EMBL/GenBank/DDBJ databases">
        <authorList>
            <person name="de Groot N.N."/>
        </authorList>
    </citation>
    <scope>NUCLEOTIDE SEQUENCE [LARGE SCALE GENOMIC DNA]</scope>
    <source>
        <strain evidence="8 9">GAS522</strain>
    </source>
</reference>
<evidence type="ECO:0000256" key="6">
    <source>
        <dbReference type="ARBA" id="ARBA00023284"/>
    </source>
</evidence>
<dbReference type="SUPFAM" id="SSF52833">
    <property type="entry name" value="Thioredoxin-like"/>
    <property type="match status" value="1"/>
</dbReference>
<sequence length="179" mass="19911">MANLRTPITKSDHVRGPESAPITLVEYGDYECPHCALAHPIVDRVQLYFSRRMRFVFRHFPMTEVHPHAEIAAESAEFAGTAGLFWDMHDALFANRSRLSLPTIFLIAEQLGLTETALRNALETGHYRNKVRSDFMGGIRSGVNGTPTFFINGVRHDGGYDYASLVAGIQMRLAADTSA</sequence>
<keyword evidence="5" id="KW-1015">Disulfide bond</keyword>
<keyword evidence="6" id="KW-0676">Redox-active center</keyword>
<keyword evidence="4" id="KW-0560">Oxidoreductase</keyword>
<evidence type="ECO:0000256" key="5">
    <source>
        <dbReference type="ARBA" id="ARBA00023157"/>
    </source>
</evidence>
<feature type="domain" description="Thioredoxin" evidence="7">
    <location>
        <begin position="1"/>
        <end position="174"/>
    </location>
</feature>
<dbReference type="InterPro" id="IPR036249">
    <property type="entry name" value="Thioredoxin-like_sf"/>
</dbReference>
<evidence type="ECO:0000256" key="3">
    <source>
        <dbReference type="ARBA" id="ARBA00022729"/>
    </source>
</evidence>
<dbReference type="EMBL" id="FNTI01000001">
    <property type="protein sequence ID" value="SEE16177.1"/>
    <property type="molecule type" value="Genomic_DNA"/>
</dbReference>
<gene>
    <name evidence="8" type="ORF">SAMN05444171_6472</name>
</gene>
<evidence type="ECO:0000256" key="4">
    <source>
        <dbReference type="ARBA" id="ARBA00023002"/>
    </source>
</evidence>
<dbReference type="PANTHER" id="PTHR13887">
    <property type="entry name" value="GLUTATHIONE S-TRANSFERASE KAPPA"/>
    <property type="match status" value="1"/>
</dbReference>
<evidence type="ECO:0000259" key="7">
    <source>
        <dbReference type="PROSITE" id="PS51352"/>
    </source>
</evidence>
<name>A0A1M7G7V8_9BRAD</name>
<evidence type="ECO:0000256" key="1">
    <source>
        <dbReference type="ARBA" id="ARBA00003565"/>
    </source>
</evidence>
<dbReference type="GO" id="GO:0016491">
    <property type="term" value="F:oxidoreductase activity"/>
    <property type="evidence" value="ECO:0007669"/>
    <property type="project" value="UniProtKB-KW"/>
</dbReference>
<dbReference type="PROSITE" id="PS51352">
    <property type="entry name" value="THIOREDOXIN_2"/>
    <property type="match status" value="1"/>
</dbReference>
<dbReference type="InterPro" id="IPR012336">
    <property type="entry name" value="Thioredoxin-like_fold"/>
</dbReference>
<comment type="similarity">
    <text evidence="2">Belongs to the thioredoxin family. DsbA subfamily.</text>
</comment>
<dbReference type="Proteomes" id="UP000183208">
    <property type="component" value="Unassembled WGS sequence"/>
</dbReference>
<keyword evidence="3" id="KW-0732">Signal</keyword>
<dbReference type="OrthoDB" id="9808135at2"/>
<comment type="function">
    <text evidence="1">May be required for disulfide bond formation in some proteins.</text>
</comment>
<evidence type="ECO:0000256" key="2">
    <source>
        <dbReference type="ARBA" id="ARBA00005791"/>
    </source>
</evidence>
<evidence type="ECO:0000313" key="8">
    <source>
        <dbReference type="EMBL" id="SEE16177.1"/>
    </source>
</evidence>
<dbReference type="Gene3D" id="3.40.30.10">
    <property type="entry name" value="Glutaredoxin"/>
    <property type="match status" value="1"/>
</dbReference>